<reference evidence="2 3" key="1">
    <citation type="journal article" date="2014" name="MBio">
        <title>The Ordospora colligata genome; evolution of extreme reduction in microsporidia and host-to-parasite horizontal gene transfer.</title>
        <authorList>
            <person name="Pombert J.-F."/>
            <person name="Haag K.L."/>
            <person name="Beidas S."/>
            <person name="Ebert D."/>
            <person name="Keeling P.J."/>
        </authorList>
    </citation>
    <scope>NUCLEOTIDE SEQUENCE [LARGE SCALE GENOMIC DNA]</scope>
    <source>
        <strain evidence="2 3">OC4</strain>
    </source>
</reference>
<keyword evidence="3" id="KW-1185">Reference proteome</keyword>
<dbReference type="PANTHER" id="PTHR13230:SF5">
    <property type="entry name" value="GENERAL TRANSCRIPTION FACTOR 3C POLYPEPTIDE 5"/>
    <property type="match status" value="1"/>
</dbReference>
<name>A0A0B2UJP7_9MICR</name>
<evidence type="ECO:0000313" key="3">
    <source>
        <dbReference type="Proteomes" id="UP000031056"/>
    </source>
</evidence>
<dbReference type="GO" id="GO:0001002">
    <property type="term" value="F:RNA polymerase III type 1 promoter sequence-specific DNA binding"/>
    <property type="evidence" value="ECO:0007669"/>
    <property type="project" value="TreeGrafter"/>
</dbReference>
<protein>
    <submittedName>
        <fullName evidence="2">Subunit of RNA polymerase III transcription factor IIIC</fullName>
    </submittedName>
</protein>
<dbReference type="AlphaFoldDB" id="A0A0B2UJP7"/>
<dbReference type="OrthoDB" id="5598268at2759"/>
<dbReference type="GO" id="GO:0001003">
    <property type="term" value="F:RNA polymerase III type 2 promoter sequence-specific DNA binding"/>
    <property type="evidence" value="ECO:0007669"/>
    <property type="project" value="TreeGrafter"/>
</dbReference>
<sequence>MCDVLDIIECPFRADDCVLPLIKTSSGYEMRVCSRPDSKKVLATKSKKESRYLHVRVDDYGCKQIGYTENMYLFSTPADFYVPIDQCSREFYSSIYDKLVHGDMQQCMEVAQMFSESYIDNEVPMYPAPVISTVESFENYNFKDFRSGRDRPIDTIHAGYDDEIPCEPIEGLEGSLMKLHSVDVMEIQRQIFGQVFLVHPILRISNVIRMFDLDERASEVEFSNWKIKKLLPLHAYFITSGPWRGCWARFGFNPKADQSNFKYQIYDSRKSGRTFQVFEAENVVFEVERNKPWYLTDKPNFRTGFHTKALLNLLKFRSELEFHQADDGDEMDFEVYD</sequence>
<dbReference type="HOGENOM" id="CLU_824125_0_0_1"/>
<accession>A0A0B2UJP7</accession>
<evidence type="ECO:0000313" key="2">
    <source>
        <dbReference type="EMBL" id="KHN69242.1"/>
    </source>
</evidence>
<gene>
    <name evidence="2" type="ORF">M896_091700</name>
</gene>
<dbReference type="GeneID" id="26262383"/>
<comment type="caution">
    <text evidence="2">The sequence shown here is derived from an EMBL/GenBank/DDBJ whole genome shotgun (WGS) entry which is preliminary data.</text>
</comment>
<dbReference type="InterPro" id="IPR040454">
    <property type="entry name" value="TF_IIIC_Tfc1/Sfc1"/>
</dbReference>
<evidence type="ECO:0000259" key="1">
    <source>
        <dbReference type="Pfam" id="PF09734"/>
    </source>
</evidence>
<organism evidence="2 3">
    <name type="scientific">Ordospora colligata OC4</name>
    <dbReference type="NCBI Taxonomy" id="1354746"/>
    <lineage>
        <taxon>Eukaryota</taxon>
        <taxon>Fungi</taxon>
        <taxon>Fungi incertae sedis</taxon>
        <taxon>Microsporidia</taxon>
        <taxon>Ordosporidae</taxon>
        <taxon>Ordospora</taxon>
    </lineage>
</organism>
<dbReference type="PANTHER" id="PTHR13230">
    <property type="entry name" value="GENERAL TRANSCRIPTION FACTOR IIIC, POLYPEPTIDE 5"/>
    <property type="match status" value="1"/>
</dbReference>
<dbReference type="InterPro" id="IPR019136">
    <property type="entry name" value="TF_IIIC_su-5_HTH"/>
</dbReference>
<dbReference type="RefSeq" id="XP_014563284.1">
    <property type="nucleotide sequence ID" value="XM_014707798.1"/>
</dbReference>
<dbReference type="Pfam" id="PF09734">
    <property type="entry name" value="Tau95"/>
    <property type="match status" value="1"/>
</dbReference>
<dbReference type="Proteomes" id="UP000031056">
    <property type="component" value="Unassembled WGS sequence"/>
</dbReference>
<dbReference type="GO" id="GO:0000127">
    <property type="term" value="C:transcription factor TFIIIC complex"/>
    <property type="evidence" value="ECO:0007669"/>
    <property type="project" value="InterPro"/>
</dbReference>
<dbReference type="STRING" id="1354746.A0A0B2UJP7"/>
<dbReference type="EMBL" id="JOKQ01000009">
    <property type="protein sequence ID" value="KHN69242.1"/>
    <property type="molecule type" value="Genomic_DNA"/>
</dbReference>
<dbReference type="VEuPathDB" id="MicrosporidiaDB:M896_091700"/>
<feature type="domain" description="Transcription factor IIIC subunit 5 HTH" evidence="1">
    <location>
        <begin position="127"/>
        <end position="269"/>
    </location>
</feature>
<dbReference type="GO" id="GO:0006384">
    <property type="term" value="P:transcription initiation at RNA polymerase III promoter"/>
    <property type="evidence" value="ECO:0007669"/>
    <property type="project" value="InterPro"/>
</dbReference>
<dbReference type="InParanoid" id="A0A0B2UJP7"/>
<proteinExistence type="predicted"/>